<comment type="caution">
    <text evidence="1">The sequence shown here is derived from an EMBL/GenBank/DDBJ whole genome shotgun (WGS) entry which is preliminary data.</text>
</comment>
<dbReference type="Proteomes" id="UP000320475">
    <property type="component" value="Unassembled WGS sequence"/>
</dbReference>
<accession>A0A507DF24</accession>
<dbReference type="AlphaFoldDB" id="A0A507DF24"/>
<evidence type="ECO:0000313" key="2">
    <source>
        <dbReference type="Proteomes" id="UP000320475"/>
    </source>
</evidence>
<dbReference type="VEuPathDB" id="FungiDB:SeMB42_g06234"/>
<gene>
    <name evidence="1" type="ORF">SeLEV6574_g01476</name>
</gene>
<name>A0A507DF24_9FUNG</name>
<protein>
    <submittedName>
        <fullName evidence="1">Uncharacterized protein</fullName>
    </submittedName>
</protein>
<evidence type="ECO:0000313" key="1">
    <source>
        <dbReference type="EMBL" id="TPX49468.1"/>
    </source>
</evidence>
<organism evidence="1 2">
    <name type="scientific">Synchytrium endobioticum</name>
    <dbReference type="NCBI Taxonomy" id="286115"/>
    <lineage>
        <taxon>Eukaryota</taxon>
        <taxon>Fungi</taxon>
        <taxon>Fungi incertae sedis</taxon>
        <taxon>Chytridiomycota</taxon>
        <taxon>Chytridiomycota incertae sedis</taxon>
        <taxon>Chytridiomycetes</taxon>
        <taxon>Synchytriales</taxon>
        <taxon>Synchytriaceae</taxon>
        <taxon>Synchytrium</taxon>
    </lineage>
</organism>
<sequence>MLLLDEQCSALIAVHENSLNGLSESSLAHLGERSTEDAKVVLRCCQDYIESFGPALALSLPAVSYRSTSWHVVAWCGVAGFTAISLAACQDCPTHAFGQNLSCQVRDKRSDYDTMSFEKFSLVDAW</sequence>
<proteinExistence type="predicted"/>
<dbReference type="EMBL" id="QEAM01000033">
    <property type="protein sequence ID" value="TPX49468.1"/>
    <property type="molecule type" value="Genomic_DNA"/>
</dbReference>
<reference evidence="1 2" key="1">
    <citation type="journal article" date="2019" name="Sci. Rep.">
        <title>Comparative genomics of chytrid fungi reveal insights into the obligate biotrophic and pathogenic lifestyle of Synchytrium endobioticum.</title>
        <authorList>
            <person name="van de Vossenberg B.T.L.H."/>
            <person name="Warris S."/>
            <person name="Nguyen H.D.T."/>
            <person name="van Gent-Pelzer M.P.E."/>
            <person name="Joly D.L."/>
            <person name="van de Geest H.C."/>
            <person name="Bonants P.J.M."/>
            <person name="Smith D.S."/>
            <person name="Levesque C.A."/>
            <person name="van der Lee T.A.J."/>
        </authorList>
    </citation>
    <scope>NUCLEOTIDE SEQUENCE [LARGE SCALE GENOMIC DNA]</scope>
    <source>
        <strain evidence="1 2">LEV6574</strain>
    </source>
</reference>